<reference evidence="5 6" key="1">
    <citation type="submission" date="2023-01" db="EMBL/GenBank/DDBJ databases">
        <authorList>
            <person name="Whitehead M."/>
        </authorList>
    </citation>
    <scope>NUCLEOTIDE SEQUENCE [LARGE SCALE GENOMIC DNA]</scope>
</reference>
<dbReference type="SUPFAM" id="SSF56994">
    <property type="entry name" value="Insulin-like"/>
    <property type="match status" value="1"/>
</dbReference>
<evidence type="ECO:0000313" key="6">
    <source>
        <dbReference type="Proteomes" id="UP001160148"/>
    </source>
</evidence>
<keyword evidence="2" id="KW-0165">Cleavage on pair of basic residues</keyword>
<evidence type="ECO:0000313" key="5">
    <source>
        <dbReference type="EMBL" id="CAI6343048.1"/>
    </source>
</evidence>
<accession>A0AAV0VKA8</accession>
<keyword evidence="3 4" id="KW-0732">Signal</keyword>
<keyword evidence="6" id="KW-1185">Reference proteome</keyword>
<dbReference type="GO" id="GO:0005576">
    <property type="term" value="C:extracellular region"/>
    <property type="evidence" value="ECO:0007669"/>
    <property type="project" value="UniProtKB-ARBA"/>
</dbReference>
<comment type="similarity">
    <text evidence="1">Belongs to the insulin family.</text>
</comment>
<evidence type="ECO:0000256" key="1">
    <source>
        <dbReference type="ARBA" id="ARBA00009034"/>
    </source>
</evidence>
<dbReference type="PROSITE" id="PS00262">
    <property type="entry name" value="INSULIN"/>
    <property type="match status" value="1"/>
</dbReference>
<proteinExistence type="inferred from homology"/>
<sequence>MTKFTIVALVQVTVMFVMQVSVESCSDELIRDMIVKVCAMGGIKRSFPDNSRPGSSLGLHFRGMVTDVEREFKHLVGDIEEVDLLLKTSNKNTPKEPNVTPLWLRPINLPGFRDDRSRHPRIRGDSGKATIIKRELMNDFRECCVKKCSVKDLNRICGKK</sequence>
<protein>
    <submittedName>
        <fullName evidence="5">Uncharacterized protein</fullName>
    </submittedName>
</protein>
<organism evidence="5 6">
    <name type="scientific">Macrosiphum euphorbiae</name>
    <name type="common">potato aphid</name>
    <dbReference type="NCBI Taxonomy" id="13131"/>
    <lineage>
        <taxon>Eukaryota</taxon>
        <taxon>Metazoa</taxon>
        <taxon>Ecdysozoa</taxon>
        <taxon>Arthropoda</taxon>
        <taxon>Hexapoda</taxon>
        <taxon>Insecta</taxon>
        <taxon>Pterygota</taxon>
        <taxon>Neoptera</taxon>
        <taxon>Paraneoptera</taxon>
        <taxon>Hemiptera</taxon>
        <taxon>Sternorrhyncha</taxon>
        <taxon>Aphidomorpha</taxon>
        <taxon>Aphidoidea</taxon>
        <taxon>Aphididae</taxon>
        <taxon>Macrosiphini</taxon>
        <taxon>Macrosiphum</taxon>
    </lineage>
</organism>
<dbReference type="EMBL" id="CARXXK010000001">
    <property type="protein sequence ID" value="CAI6343048.1"/>
    <property type="molecule type" value="Genomic_DNA"/>
</dbReference>
<dbReference type="AlphaFoldDB" id="A0AAV0VKA8"/>
<comment type="caution">
    <text evidence="5">The sequence shown here is derived from an EMBL/GenBank/DDBJ whole genome shotgun (WGS) entry which is preliminary data.</text>
</comment>
<feature type="chain" id="PRO_5043449139" evidence="4">
    <location>
        <begin position="25"/>
        <end position="160"/>
    </location>
</feature>
<gene>
    <name evidence="5" type="ORF">MEUPH1_LOCUS368</name>
</gene>
<name>A0AAV0VKA8_9HEMI</name>
<dbReference type="Proteomes" id="UP001160148">
    <property type="component" value="Unassembled WGS sequence"/>
</dbReference>
<evidence type="ECO:0000256" key="4">
    <source>
        <dbReference type="SAM" id="SignalP"/>
    </source>
</evidence>
<evidence type="ECO:0000256" key="2">
    <source>
        <dbReference type="ARBA" id="ARBA00022685"/>
    </source>
</evidence>
<dbReference type="InterPro" id="IPR022353">
    <property type="entry name" value="Insulin_CS"/>
</dbReference>
<feature type="signal peptide" evidence="4">
    <location>
        <begin position="1"/>
        <end position="24"/>
    </location>
</feature>
<dbReference type="InterPro" id="IPR036438">
    <property type="entry name" value="Insulin-like_sf"/>
</dbReference>
<evidence type="ECO:0000256" key="3">
    <source>
        <dbReference type="ARBA" id="ARBA00022729"/>
    </source>
</evidence>